<evidence type="ECO:0000313" key="1">
    <source>
        <dbReference type="EMBL" id="KAK8878702.1"/>
    </source>
</evidence>
<keyword evidence="2" id="KW-1185">Reference proteome</keyword>
<dbReference type="EMBL" id="JAPFFF010000011">
    <property type="protein sequence ID" value="KAK8878702.1"/>
    <property type="molecule type" value="Genomic_DNA"/>
</dbReference>
<name>A0ABR2JLV8_9EUKA</name>
<protein>
    <submittedName>
        <fullName evidence="1">Uncharacterized protein</fullName>
    </submittedName>
</protein>
<sequence length="118" mass="13739">MNSFLKIIGVSENVDYNKFFNDQNGCIVFDPKFIESNDLNNIPKRVCDLYSSDDKELITDIDKSNILFEPGGKDPQQQKRIIILFIIVFRGKIKNAYSIFFQLLNFSLFLKAFLINIF</sequence>
<reference evidence="1 2" key="1">
    <citation type="submission" date="2024-04" db="EMBL/GenBank/DDBJ databases">
        <title>Tritrichomonas musculus Genome.</title>
        <authorList>
            <person name="Alves-Ferreira E."/>
            <person name="Grigg M."/>
            <person name="Lorenzi H."/>
            <person name="Galac M."/>
        </authorList>
    </citation>
    <scope>NUCLEOTIDE SEQUENCE [LARGE SCALE GENOMIC DNA]</scope>
    <source>
        <strain evidence="1 2">EAF2021</strain>
    </source>
</reference>
<dbReference type="Proteomes" id="UP001470230">
    <property type="component" value="Unassembled WGS sequence"/>
</dbReference>
<evidence type="ECO:0000313" key="2">
    <source>
        <dbReference type="Proteomes" id="UP001470230"/>
    </source>
</evidence>
<organism evidence="1 2">
    <name type="scientific">Tritrichomonas musculus</name>
    <dbReference type="NCBI Taxonomy" id="1915356"/>
    <lineage>
        <taxon>Eukaryota</taxon>
        <taxon>Metamonada</taxon>
        <taxon>Parabasalia</taxon>
        <taxon>Tritrichomonadida</taxon>
        <taxon>Tritrichomonadidae</taxon>
        <taxon>Tritrichomonas</taxon>
    </lineage>
</organism>
<comment type="caution">
    <text evidence="1">The sequence shown here is derived from an EMBL/GenBank/DDBJ whole genome shotgun (WGS) entry which is preliminary data.</text>
</comment>
<proteinExistence type="predicted"/>
<gene>
    <name evidence="1" type="ORF">M9Y10_005482</name>
</gene>
<accession>A0ABR2JLV8</accession>